<protein>
    <submittedName>
        <fullName evidence="1">Uncharacterized protein</fullName>
    </submittedName>
</protein>
<sequence length="131" mass="14865">MKISRSGVARSPKRNYCATFNYHSRLCVTSMCYQLWDLPWKTYFTTSWLAAKRVFTRWSCSSGCAEEGHVFEVRKSSIPTAFSHDLNLGDGSSSLLAGRIRTLLERFLLPLELRTFFFGDGFVSTDVSTNA</sequence>
<keyword evidence="2" id="KW-1185">Reference proteome</keyword>
<gene>
    <name evidence="1" type="ORF">LARSCL_LOCUS1172</name>
</gene>
<name>A0AAV1YV65_9ARAC</name>
<proteinExistence type="predicted"/>
<evidence type="ECO:0000313" key="1">
    <source>
        <dbReference type="EMBL" id="CAL1262739.1"/>
    </source>
</evidence>
<dbReference type="Proteomes" id="UP001497382">
    <property type="component" value="Unassembled WGS sequence"/>
</dbReference>
<organism evidence="1 2">
    <name type="scientific">Larinioides sclopetarius</name>
    <dbReference type="NCBI Taxonomy" id="280406"/>
    <lineage>
        <taxon>Eukaryota</taxon>
        <taxon>Metazoa</taxon>
        <taxon>Ecdysozoa</taxon>
        <taxon>Arthropoda</taxon>
        <taxon>Chelicerata</taxon>
        <taxon>Arachnida</taxon>
        <taxon>Araneae</taxon>
        <taxon>Araneomorphae</taxon>
        <taxon>Entelegynae</taxon>
        <taxon>Araneoidea</taxon>
        <taxon>Araneidae</taxon>
        <taxon>Larinioides</taxon>
    </lineage>
</organism>
<comment type="caution">
    <text evidence="1">The sequence shown here is derived from an EMBL/GenBank/DDBJ whole genome shotgun (WGS) entry which is preliminary data.</text>
</comment>
<dbReference type="EMBL" id="CAXIEN010000006">
    <property type="protein sequence ID" value="CAL1262739.1"/>
    <property type="molecule type" value="Genomic_DNA"/>
</dbReference>
<reference evidence="1 2" key="1">
    <citation type="submission" date="2024-04" db="EMBL/GenBank/DDBJ databases">
        <authorList>
            <person name="Rising A."/>
            <person name="Reimegard J."/>
            <person name="Sonavane S."/>
            <person name="Akerstrom W."/>
            <person name="Nylinder S."/>
            <person name="Hedman E."/>
            <person name="Kallberg Y."/>
        </authorList>
    </citation>
    <scope>NUCLEOTIDE SEQUENCE [LARGE SCALE GENOMIC DNA]</scope>
</reference>
<evidence type="ECO:0000313" key="2">
    <source>
        <dbReference type="Proteomes" id="UP001497382"/>
    </source>
</evidence>
<dbReference type="AlphaFoldDB" id="A0AAV1YV65"/>
<accession>A0AAV1YV65</accession>